<comment type="caution">
    <text evidence="2">The sequence shown here is derived from an EMBL/GenBank/DDBJ whole genome shotgun (WGS) entry which is preliminary data.</text>
</comment>
<dbReference type="AlphaFoldDB" id="A0AAV4I5C9"/>
<keyword evidence="3" id="KW-1185">Reference proteome</keyword>
<protein>
    <submittedName>
        <fullName evidence="2">ATP-dependent DNA helicase</fullName>
    </submittedName>
</protein>
<dbReference type="EMBL" id="BMAT01009329">
    <property type="protein sequence ID" value="GFS04197.1"/>
    <property type="molecule type" value="Genomic_DNA"/>
</dbReference>
<sequence>MPDTPQRSDKSHHNQRPEYASCKVTYLNAQSVGNKTVTINNMITDKKPDLVFITETWLAENGDDVTLYELTLTTHTIISHPRKNRPGGGICVIINKNLNFKAENITSFSSFECTKLTTMNKTSICLYHPPPSATNPSHRQFIADLECLIEHHSEVLDHVIILGDFNIHFDSLTDTYSKHVKTLLHNNDLTNLQTTATIVKDIFLTGWWLQIPLLLQLMTFVSQTITSSTSELRYIWGKGKRKLPQTETLTLLMWRYKTQI</sequence>
<dbReference type="InterPro" id="IPR036691">
    <property type="entry name" value="Endo/exonu/phosph_ase_sf"/>
</dbReference>
<keyword evidence="2" id="KW-0347">Helicase</keyword>
<reference evidence="2 3" key="1">
    <citation type="journal article" date="2021" name="Elife">
        <title>Chloroplast acquisition without the gene transfer in kleptoplastic sea slugs, Plakobranchus ocellatus.</title>
        <authorList>
            <person name="Maeda T."/>
            <person name="Takahashi S."/>
            <person name="Yoshida T."/>
            <person name="Shimamura S."/>
            <person name="Takaki Y."/>
            <person name="Nagai Y."/>
            <person name="Toyoda A."/>
            <person name="Suzuki Y."/>
            <person name="Arimoto A."/>
            <person name="Ishii H."/>
            <person name="Satoh N."/>
            <person name="Nishiyama T."/>
            <person name="Hasebe M."/>
            <person name="Maruyama T."/>
            <person name="Minagawa J."/>
            <person name="Obokata J."/>
            <person name="Shigenobu S."/>
        </authorList>
    </citation>
    <scope>NUCLEOTIDE SEQUENCE [LARGE SCALE GENOMIC DNA]</scope>
</reference>
<dbReference type="PANTHER" id="PTHR46670:SF3">
    <property type="entry name" value="ENDONUCLEASE_EXONUCLEASE_PHOSPHATASE DOMAIN-CONTAINING PROTEIN"/>
    <property type="match status" value="1"/>
</dbReference>
<dbReference type="InterPro" id="IPR005135">
    <property type="entry name" value="Endo/exonuclease/phosphatase"/>
</dbReference>
<evidence type="ECO:0000313" key="2">
    <source>
        <dbReference type="EMBL" id="GFS04197.1"/>
    </source>
</evidence>
<dbReference type="GO" id="GO:0004386">
    <property type="term" value="F:helicase activity"/>
    <property type="evidence" value="ECO:0007669"/>
    <property type="project" value="UniProtKB-KW"/>
</dbReference>
<organism evidence="2 3">
    <name type="scientific">Elysia marginata</name>
    <dbReference type="NCBI Taxonomy" id="1093978"/>
    <lineage>
        <taxon>Eukaryota</taxon>
        <taxon>Metazoa</taxon>
        <taxon>Spiralia</taxon>
        <taxon>Lophotrochozoa</taxon>
        <taxon>Mollusca</taxon>
        <taxon>Gastropoda</taxon>
        <taxon>Heterobranchia</taxon>
        <taxon>Euthyneura</taxon>
        <taxon>Panpulmonata</taxon>
        <taxon>Sacoglossa</taxon>
        <taxon>Placobranchoidea</taxon>
        <taxon>Plakobranchidae</taxon>
        <taxon>Elysia</taxon>
    </lineage>
</organism>
<keyword evidence="2" id="KW-0547">Nucleotide-binding</keyword>
<accession>A0AAV4I5C9</accession>
<dbReference type="Proteomes" id="UP000762676">
    <property type="component" value="Unassembled WGS sequence"/>
</dbReference>
<evidence type="ECO:0000259" key="1">
    <source>
        <dbReference type="Pfam" id="PF03372"/>
    </source>
</evidence>
<dbReference type="SUPFAM" id="SSF56219">
    <property type="entry name" value="DNase I-like"/>
    <property type="match status" value="1"/>
</dbReference>
<name>A0AAV4I5C9_9GAST</name>
<gene>
    <name evidence="2" type="ORF">ElyMa_004650200</name>
</gene>
<dbReference type="Gene3D" id="3.60.10.10">
    <property type="entry name" value="Endonuclease/exonuclease/phosphatase"/>
    <property type="match status" value="1"/>
</dbReference>
<keyword evidence="2" id="KW-0378">Hydrolase</keyword>
<dbReference type="PANTHER" id="PTHR46670">
    <property type="entry name" value="ENDO/EXONUCLEASE/PHOSPHATASE DOMAIN-CONTAINING PROTEIN"/>
    <property type="match status" value="1"/>
</dbReference>
<proteinExistence type="predicted"/>
<dbReference type="Pfam" id="PF03372">
    <property type="entry name" value="Exo_endo_phos"/>
    <property type="match status" value="1"/>
</dbReference>
<evidence type="ECO:0000313" key="3">
    <source>
        <dbReference type="Proteomes" id="UP000762676"/>
    </source>
</evidence>
<keyword evidence="2" id="KW-0067">ATP-binding</keyword>
<feature type="domain" description="Endonuclease/exonuclease/phosphatase" evidence="1">
    <location>
        <begin position="35"/>
        <end position="171"/>
    </location>
</feature>